<dbReference type="PANTHER" id="PTHR23417">
    <property type="entry name" value="3-DEOXY-D-MANNO-OCTULOSONIC-ACID TRANSFERASE/TRNA GUANINE-N 7 - -METHYLTRANSFERASE"/>
    <property type="match status" value="1"/>
</dbReference>
<dbReference type="InterPro" id="IPR029063">
    <property type="entry name" value="SAM-dependent_MTases_sf"/>
</dbReference>
<dbReference type="EMBL" id="CP007389">
    <property type="protein sequence ID" value="APT74655.1"/>
    <property type="molecule type" value="Genomic_DNA"/>
</dbReference>
<dbReference type="InterPro" id="IPR003358">
    <property type="entry name" value="tRNA_(Gua-N-7)_MeTrfase_Trmb"/>
</dbReference>
<feature type="binding site" evidence="7">
    <location>
        <position position="144"/>
    </location>
    <ligand>
        <name>substrate</name>
    </ligand>
</feature>
<organism evidence="8 9">
    <name type="scientific">Thermosipho melanesiensis</name>
    <dbReference type="NCBI Taxonomy" id="46541"/>
    <lineage>
        <taxon>Bacteria</taxon>
        <taxon>Thermotogati</taxon>
        <taxon>Thermotogota</taxon>
        <taxon>Thermotogae</taxon>
        <taxon>Thermotogales</taxon>
        <taxon>Fervidobacteriaceae</taxon>
        <taxon>Thermosipho</taxon>
    </lineage>
</organism>
<feature type="binding site" evidence="7">
    <location>
        <position position="85"/>
    </location>
    <ligand>
        <name>S-adenosyl-L-methionine</name>
        <dbReference type="ChEBI" id="CHEBI:59789"/>
    </ligand>
</feature>
<evidence type="ECO:0000313" key="9">
    <source>
        <dbReference type="Proteomes" id="UP000185490"/>
    </source>
</evidence>
<dbReference type="EC" id="2.1.1.33" evidence="7"/>
<dbReference type="NCBIfam" id="TIGR00091">
    <property type="entry name" value="tRNA (guanosine(46)-N7)-methyltransferase TrmB"/>
    <property type="match status" value="1"/>
</dbReference>
<evidence type="ECO:0000256" key="3">
    <source>
        <dbReference type="ARBA" id="ARBA00022603"/>
    </source>
</evidence>
<evidence type="ECO:0000256" key="7">
    <source>
        <dbReference type="HAMAP-Rule" id="MF_01057"/>
    </source>
</evidence>
<dbReference type="InterPro" id="IPR055361">
    <property type="entry name" value="tRNA_methyltr_TrmB_bact"/>
</dbReference>
<reference evidence="8 9" key="1">
    <citation type="submission" date="2014-02" db="EMBL/GenBank/DDBJ databases">
        <title>Diversity of Thermotogales isolates from hydrothermal vents.</title>
        <authorList>
            <person name="Haverkamp T.H.A."/>
            <person name="Lossouarn J."/>
            <person name="Geslin C."/>
            <person name="Nesbo C.L."/>
        </authorList>
    </citation>
    <scope>NUCLEOTIDE SEQUENCE [LARGE SCALE GENOMIC DNA]</scope>
    <source>
        <strain evidence="8 9">431</strain>
    </source>
</reference>
<evidence type="ECO:0000313" key="8">
    <source>
        <dbReference type="EMBL" id="APT74655.1"/>
    </source>
</evidence>
<comment type="pathway">
    <text evidence="7">tRNA modification; N(7)-methylguanine-tRNA biosynthesis.</text>
</comment>
<comment type="similarity">
    <text evidence="7">Belongs to the class I-like SAM-binding methyltransferase superfamily. TrmB family.</text>
</comment>
<keyword evidence="6 7" id="KW-0819">tRNA processing</keyword>
<feature type="binding site" evidence="7">
    <location>
        <position position="112"/>
    </location>
    <ligand>
        <name>substrate</name>
    </ligand>
</feature>
<dbReference type="HAMAP" id="MF_01057">
    <property type="entry name" value="tRNA_methyltr_TrmB"/>
    <property type="match status" value="1"/>
</dbReference>
<evidence type="ECO:0000256" key="1">
    <source>
        <dbReference type="ARBA" id="ARBA00000142"/>
    </source>
</evidence>
<evidence type="ECO:0000256" key="6">
    <source>
        <dbReference type="ARBA" id="ARBA00022694"/>
    </source>
</evidence>
<feature type="binding site" evidence="7">
    <location>
        <begin position="177"/>
        <end position="180"/>
    </location>
    <ligand>
        <name>substrate</name>
    </ligand>
</feature>
<comment type="caution">
    <text evidence="7">Lacks conserved residue(s) required for the propagation of feature annotation.</text>
</comment>
<feature type="binding site" evidence="7">
    <location>
        <position position="58"/>
    </location>
    <ligand>
        <name>S-adenosyl-L-methionine</name>
        <dbReference type="ChEBI" id="CHEBI:59789"/>
    </ligand>
</feature>
<keyword evidence="9" id="KW-1185">Reference proteome</keyword>
<comment type="catalytic activity">
    <reaction evidence="1 7">
        <text>guanosine(46) in tRNA + S-adenosyl-L-methionine = N(7)-methylguanosine(46) in tRNA + S-adenosyl-L-homocysteine</text>
        <dbReference type="Rhea" id="RHEA:42708"/>
        <dbReference type="Rhea" id="RHEA-COMP:10188"/>
        <dbReference type="Rhea" id="RHEA-COMP:10189"/>
        <dbReference type="ChEBI" id="CHEBI:57856"/>
        <dbReference type="ChEBI" id="CHEBI:59789"/>
        <dbReference type="ChEBI" id="CHEBI:74269"/>
        <dbReference type="ChEBI" id="CHEBI:74480"/>
        <dbReference type="EC" id="2.1.1.33"/>
    </reaction>
</comment>
<proteinExistence type="inferred from homology"/>
<evidence type="ECO:0000256" key="5">
    <source>
        <dbReference type="ARBA" id="ARBA00022691"/>
    </source>
</evidence>
<evidence type="ECO:0000256" key="4">
    <source>
        <dbReference type="ARBA" id="ARBA00022679"/>
    </source>
</evidence>
<keyword evidence="5 7" id="KW-0949">S-adenosyl-L-methionine</keyword>
<dbReference type="PANTHER" id="PTHR23417:SF14">
    <property type="entry name" value="PENTACOTRIPEPTIDE-REPEAT REGION OF PRORP DOMAIN-CONTAINING PROTEIN"/>
    <property type="match status" value="1"/>
</dbReference>
<sequence>MIYPEFELKPQLFSRYPFDWNKIFGNLNRLHVELGFGNGEYISYCAEKNKDINYVGFELSITSMVKAQRKLKRKNLENVKLILCDAKFGLREFFSDESIDKVIMNFPVPWYKNSQSHRRIIIKEFFEILSVVLKIDGEFELVTDQEWYAKEAYENAQESGKFKVYKIERNPKREFLTRYEKKWLKFNRDIFRLIVKKEKKGSIIRLLGSDDVMPHAISRISEEKIFDIKGKIFKDKDKDKVFVIKNVYKELKNNAYIFKVISSDRDFSQHYFLVLYPKDDGRWVLKLDSESNPYRTPAVKWSVKKIMEVLE</sequence>
<keyword evidence="4 7" id="KW-0808">Transferase</keyword>
<dbReference type="RefSeq" id="WP_012057984.1">
    <property type="nucleotide sequence ID" value="NZ_CP007389.1"/>
</dbReference>
<protein>
    <recommendedName>
        <fullName evidence="7">tRNA (guanine-N(7)-)-methyltransferase</fullName>
        <ecNumber evidence="7">2.1.1.33</ecNumber>
    </recommendedName>
    <alternativeName>
        <fullName evidence="7">tRNA (guanine(46)-N(7))-methyltransferase</fullName>
    </alternativeName>
    <alternativeName>
        <fullName evidence="7">tRNA(m7G46)-methyltransferase</fullName>
    </alternativeName>
</protein>
<gene>
    <name evidence="7" type="primary">trmB</name>
    <name evidence="8" type="ORF">BW47_09425</name>
</gene>
<feature type="binding site" evidence="7">
    <location>
        <position position="33"/>
    </location>
    <ligand>
        <name>S-adenosyl-L-methionine</name>
        <dbReference type="ChEBI" id="CHEBI:59789"/>
    </ligand>
</feature>
<comment type="function">
    <text evidence="2 7">Catalyzes the formation of N(7)-methylguanine at position 46 (m7G46) in tRNA.</text>
</comment>
<keyword evidence="3 7" id="KW-0489">Methyltransferase</keyword>
<dbReference type="Gene3D" id="3.40.50.150">
    <property type="entry name" value="Vaccinia Virus protein VP39"/>
    <property type="match status" value="1"/>
</dbReference>
<evidence type="ECO:0000256" key="2">
    <source>
        <dbReference type="ARBA" id="ARBA00003015"/>
    </source>
</evidence>
<dbReference type="Pfam" id="PF02390">
    <property type="entry name" value="Methyltransf_4"/>
    <property type="match status" value="1"/>
</dbReference>
<dbReference type="Proteomes" id="UP000185490">
    <property type="component" value="Chromosome"/>
</dbReference>
<dbReference type="SUPFAM" id="SSF53335">
    <property type="entry name" value="S-adenosyl-L-methionine-dependent methyltransferases"/>
    <property type="match status" value="1"/>
</dbReference>
<dbReference type="CDD" id="cd02440">
    <property type="entry name" value="AdoMet_MTases"/>
    <property type="match status" value="1"/>
</dbReference>
<dbReference type="PROSITE" id="PS51625">
    <property type="entry name" value="SAM_MT_TRMB"/>
    <property type="match status" value="1"/>
</dbReference>
<accession>A0ABM6GG91</accession>
<name>A0ABM6GG91_9BACT</name>